<comment type="caution">
    <text evidence="2">The sequence shown here is derived from an EMBL/GenBank/DDBJ whole genome shotgun (WGS) entry which is preliminary data.</text>
</comment>
<feature type="transmembrane region" description="Helical" evidence="1">
    <location>
        <begin position="20"/>
        <end position="37"/>
    </location>
</feature>
<dbReference type="RefSeq" id="XP_031075557.1">
    <property type="nucleotide sequence ID" value="XM_031221137.1"/>
</dbReference>
<sequence>MTFEASRLETWQVQLSHCSTLGICLIHLLHLLLFIYVKSGREPRVESIITAFGGTNGDCPFTRATQFPASLSSSDVMHPLSRLNYSLIPSCISVVPGARYLDLPPTGGTLDT</sequence>
<proteinExistence type="predicted"/>
<dbReference type="GeneID" id="42045803"/>
<reference evidence="3" key="1">
    <citation type="journal article" date="2016" name="Genome Biol. Evol.">
        <title>Comparative 'omics' of the Fusarium fujikuroi species complex highlights differences in genetic potential and metabolite synthesis.</title>
        <authorList>
            <person name="Niehaus E.-M."/>
            <person name="Muensterkoetter M."/>
            <person name="Proctor R.H."/>
            <person name="Brown D.W."/>
            <person name="Sharon A."/>
            <person name="Idan Y."/>
            <person name="Oren-Young L."/>
            <person name="Sieber C.M."/>
            <person name="Novak O."/>
            <person name="Pencik A."/>
            <person name="Tarkowska D."/>
            <person name="Hromadova K."/>
            <person name="Freeman S."/>
            <person name="Maymon M."/>
            <person name="Elazar M."/>
            <person name="Youssef S.A."/>
            <person name="El-Shabrawy E.S.M."/>
            <person name="Shalaby A.B.A."/>
            <person name="Houterman P."/>
            <person name="Brock N.L."/>
            <person name="Burkhardt I."/>
            <person name="Tsavkelova E.A."/>
            <person name="Dickschat J.S."/>
            <person name="Galuszka P."/>
            <person name="Gueldener U."/>
            <person name="Tudzynski B."/>
        </authorList>
    </citation>
    <scope>NUCLEOTIDE SEQUENCE [LARGE SCALE GENOMIC DNA]</scope>
    <source>
        <strain evidence="3">ET1</strain>
    </source>
</reference>
<evidence type="ECO:0000313" key="3">
    <source>
        <dbReference type="Proteomes" id="UP000183971"/>
    </source>
</evidence>
<evidence type="ECO:0000313" key="2">
    <source>
        <dbReference type="EMBL" id="CZR34964.1"/>
    </source>
</evidence>
<organism evidence="2 3">
    <name type="scientific">Fusarium proliferatum (strain ET1)</name>
    <name type="common">Orchid endophyte fungus</name>
    <dbReference type="NCBI Taxonomy" id="1227346"/>
    <lineage>
        <taxon>Eukaryota</taxon>
        <taxon>Fungi</taxon>
        <taxon>Dikarya</taxon>
        <taxon>Ascomycota</taxon>
        <taxon>Pezizomycotina</taxon>
        <taxon>Sordariomycetes</taxon>
        <taxon>Hypocreomycetidae</taxon>
        <taxon>Hypocreales</taxon>
        <taxon>Nectriaceae</taxon>
        <taxon>Fusarium</taxon>
        <taxon>Fusarium fujikuroi species complex</taxon>
    </lineage>
</organism>
<accession>A0A1L7V4E5</accession>
<evidence type="ECO:0000256" key="1">
    <source>
        <dbReference type="SAM" id="Phobius"/>
    </source>
</evidence>
<keyword evidence="1" id="KW-0812">Transmembrane</keyword>
<keyword evidence="1" id="KW-0472">Membrane</keyword>
<dbReference type="Proteomes" id="UP000183971">
    <property type="component" value="Unassembled WGS sequence"/>
</dbReference>
<name>A0A1L7V4E5_FUSPR</name>
<keyword evidence="1" id="KW-1133">Transmembrane helix</keyword>
<dbReference type="VEuPathDB" id="FungiDB:FPRO_00915"/>
<dbReference type="EMBL" id="FJOF01000001">
    <property type="protein sequence ID" value="CZR34964.1"/>
    <property type="molecule type" value="Genomic_DNA"/>
</dbReference>
<dbReference type="AlphaFoldDB" id="A0A1L7V4E5"/>
<keyword evidence="3" id="KW-1185">Reference proteome</keyword>
<gene>
    <name evidence="2" type="ORF">FPRO_00915</name>
</gene>
<protein>
    <submittedName>
        <fullName evidence="2">Uncharacterized protein</fullName>
    </submittedName>
</protein>